<evidence type="ECO:0000313" key="1">
    <source>
        <dbReference type="EMBL" id="KAG6968389.1"/>
    </source>
</evidence>
<evidence type="ECO:0000313" key="2">
    <source>
        <dbReference type="Proteomes" id="UP000709295"/>
    </source>
</evidence>
<dbReference type="Proteomes" id="UP000709295">
    <property type="component" value="Unassembled WGS sequence"/>
</dbReference>
<gene>
    <name evidence="1" type="ORF">JG688_00005840</name>
</gene>
<proteinExistence type="predicted"/>
<name>A0A8J5JCI5_9STRA</name>
<sequence length="169" mass="19394">MPLSRYVFADLNALNDDVRAHMQGRSRQYSQEELALPFPLDPYKLTELLSSPGGEMKVFLLQPEYERRDLLSSCWLGFTTKEYPRTYSLENLLKRNLAEDANGVLGAGKKTLVLVGGELTSSILDRVKLYFTAGWSVQFYCFRERGSEVSDRLHAKYPRHFQSVYLGEN</sequence>
<dbReference type="AlphaFoldDB" id="A0A8J5JCI5"/>
<comment type="caution">
    <text evidence="1">The sequence shown here is derived from an EMBL/GenBank/DDBJ whole genome shotgun (WGS) entry which is preliminary data.</text>
</comment>
<reference evidence="1" key="1">
    <citation type="submission" date="2021-01" db="EMBL/GenBank/DDBJ databases">
        <title>Phytophthora aleatoria, a newly-described species from Pinus radiata is distinct from Phytophthora cactorum isolates based on comparative genomics.</title>
        <authorList>
            <person name="Mcdougal R."/>
            <person name="Panda P."/>
            <person name="Williams N."/>
            <person name="Studholme D.J."/>
        </authorList>
    </citation>
    <scope>NUCLEOTIDE SEQUENCE</scope>
    <source>
        <strain evidence="1">NZFS 4037</strain>
    </source>
</reference>
<accession>A0A8J5JCI5</accession>
<keyword evidence="2" id="KW-1185">Reference proteome</keyword>
<organism evidence="1 2">
    <name type="scientific">Phytophthora aleatoria</name>
    <dbReference type="NCBI Taxonomy" id="2496075"/>
    <lineage>
        <taxon>Eukaryota</taxon>
        <taxon>Sar</taxon>
        <taxon>Stramenopiles</taxon>
        <taxon>Oomycota</taxon>
        <taxon>Peronosporomycetes</taxon>
        <taxon>Peronosporales</taxon>
        <taxon>Peronosporaceae</taxon>
        <taxon>Phytophthora</taxon>
    </lineage>
</organism>
<protein>
    <submittedName>
        <fullName evidence="1">Uncharacterized protein</fullName>
    </submittedName>
</protein>
<dbReference type="EMBL" id="JAENGY010000241">
    <property type="protein sequence ID" value="KAG6968389.1"/>
    <property type="molecule type" value="Genomic_DNA"/>
</dbReference>